<organism evidence="1 2">
    <name type="scientific">Antiquaquibacter oligotrophicus</name>
    <dbReference type="NCBI Taxonomy" id="2880260"/>
    <lineage>
        <taxon>Bacteria</taxon>
        <taxon>Bacillati</taxon>
        <taxon>Actinomycetota</taxon>
        <taxon>Actinomycetes</taxon>
        <taxon>Micrococcales</taxon>
        <taxon>Microbacteriaceae</taxon>
        <taxon>Antiquaquibacter</taxon>
    </lineage>
</organism>
<sequence length="273" mass="30217">MDAATWNAAGPRARHILSLKSAAHAARVPLVFSHVSAAALWGLPILGQWHGSPVHLVVGTSTGGRSSRGIRRHCVDMTLAATAVVHGLLATSIERTLIDLAVSTPFASAVMAWDFAIEHPSPLTTKENIRGELERLAITRGRKRIETVLAFAVTNSGSPGESLSRARFLELGFPAPALQVKFRHHTGVVDRVDFDWEEFDHIGEFDGLGKYRNPRFMSGLTAEEVVIREKQREDRLRTKRSHVTRWEWADALHPERLAAILTDAGLPRRRVRA</sequence>
<evidence type="ECO:0000313" key="2">
    <source>
        <dbReference type="Proteomes" id="UP001160142"/>
    </source>
</evidence>
<dbReference type="Proteomes" id="UP001160142">
    <property type="component" value="Unassembled WGS sequence"/>
</dbReference>
<accession>A0ABT6KKG7</accession>
<proteinExistence type="predicted"/>
<evidence type="ECO:0000313" key="1">
    <source>
        <dbReference type="EMBL" id="MDH6180498.1"/>
    </source>
</evidence>
<keyword evidence="2" id="KW-1185">Reference proteome</keyword>
<reference evidence="1 2" key="1">
    <citation type="submission" date="2023-04" db="EMBL/GenBank/DDBJ databases">
        <title>Genome Encyclopedia of Bacteria and Archaea VI: Functional Genomics of Type Strains.</title>
        <authorList>
            <person name="Whitman W."/>
        </authorList>
    </citation>
    <scope>NUCLEOTIDE SEQUENCE [LARGE SCALE GENOMIC DNA]</scope>
    <source>
        <strain evidence="1 2">SG_E_30_P1</strain>
    </source>
</reference>
<evidence type="ECO:0008006" key="3">
    <source>
        <dbReference type="Google" id="ProtNLM"/>
    </source>
</evidence>
<comment type="caution">
    <text evidence="1">The sequence shown here is derived from an EMBL/GenBank/DDBJ whole genome shotgun (WGS) entry which is preliminary data.</text>
</comment>
<dbReference type="EMBL" id="JARXVQ010000001">
    <property type="protein sequence ID" value="MDH6180498.1"/>
    <property type="molecule type" value="Genomic_DNA"/>
</dbReference>
<name>A0ABT6KKG7_9MICO</name>
<gene>
    <name evidence="1" type="ORF">M2152_000680</name>
</gene>
<protein>
    <recommendedName>
        <fullName evidence="3">Transcriptional regulator, AbiEi antitoxin, Type IV TA system</fullName>
    </recommendedName>
</protein>